<evidence type="ECO:0000256" key="2">
    <source>
        <dbReference type="ARBA" id="ARBA00012485"/>
    </source>
</evidence>
<evidence type="ECO:0000256" key="6">
    <source>
        <dbReference type="SAM" id="MobiDB-lite"/>
    </source>
</evidence>
<organism evidence="8 9">
    <name type="scientific">Stephanodiscus triporus</name>
    <dbReference type="NCBI Taxonomy" id="2934178"/>
    <lineage>
        <taxon>Eukaryota</taxon>
        <taxon>Sar</taxon>
        <taxon>Stramenopiles</taxon>
        <taxon>Ochrophyta</taxon>
        <taxon>Bacillariophyta</taxon>
        <taxon>Coscinodiscophyceae</taxon>
        <taxon>Thalassiosirophycidae</taxon>
        <taxon>Stephanodiscales</taxon>
        <taxon>Stephanodiscaceae</taxon>
        <taxon>Stephanodiscus</taxon>
    </lineage>
</organism>
<protein>
    <recommendedName>
        <fullName evidence="2">HECT-type E3 ubiquitin transferase</fullName>
        <ecNumber evidence="2">2.3.2.26</ecNumber>
    </recommendedName>
</protein>
<keyword evidence="3" id="KW-0808">Transferase</keyword>
<proteinExistence type="predicted"/>
<dbReference type="Gene3D" id="3.30.2410.10">
    <property type="entry name" value="Hect, E3 ligase catalytic domain"/>
    <property type="match status" value="1"/>
</dbReference>
<dbReference type="EC" id="2.3.2.26" evidence="2"/>
<evidence type="ECO:0000256" key="4">
    <source>
        <dbReference type="ARBA" id="ARBA00022786"/>
    </source>
</evidence>
<dbReference type="PROSITE" id="PS50237">
    <property type="entry name" value="HECT"/>
    <property type="match status" value="1"/>
</dbReference>
<comment type="catalytic activity">
    <reaction evidence="1">
        <text>S-ubiquitinyl-[E2 ubiquitin-conjugating enzyme]-L-cysteine + [acceptor protein]-L-lysine = [E2 ubiquitin-conjugating enzyme]-L-cysteine + N(6)-ubiquitinyl-[acceptor protein]-L-lysine.</text>
        <dbReference type="EC" id="2.3.2.26"/>
    </reaction>
</comment>
<dbReference type="GO" id="GO:0061630">
    <property type="term" value="F:ubiquitin protein ligase activity"/>
    <property type="evidence" value="ECO:0007669"/>
    <property type="project" value="UniProtKB-EC"/>
</dbReference>
<dbReference type="Gene3D" id="3.30.2160.10">
    <property type="entry name" value="Hect, E3 ligase catalytic domain"/>
    <property type="match status" value="1"/>
</dbReference>
<keyword evidence="9" id="KW-1185">Reference proteome</keyword>
<evidence type="ECO:0000259" key="7">
    <source>
        <dbReference type="PROSITE" id="PS50237"/>
    </source>
</evidence>
<dbReference type="Pfam" id="PF00632">
    <property type="entry name" value="HECT"/>
    <property type="match status" value="1"/>
</dbReference>
<gene>
    <name evidence="8" type="ORF">ACHAW5_003768</name>
</gene>
<accession>A0ABD3NJF5</accession>
<dbReference type="SUPFAM" id="SSF56204">
    <property type="entry name" value="Hect, E3 ligase catalytic domain"/>
    <property type="match status" value="1"/>
</dbReference>
<dbReference type="EMBL" id="JALLAZ020001451">
    <property type="protein sequence ID" value="KAL3774696.1"/>
    <property type="molecule type" value="Genomic_DNA"/>
</dbReference>
<dbReference type="PANTHER" id="PTHR45700:SF2">
    <property type="entry name" value="UBIQUITIN-PROTEIN LIGASE E3C"/>
    <property type="match status" value="1"/>
</dbReference>
<feature type="region of interest" description="Disordered" evidence="6">
    <location>
        <begin position="1"/>
        <end position="41"/>
    </location>
</feature>
<evidence type="ECO:0000256" key="3">
    <source>
        <dbReference type="ARBA" id="ARBA00022679"/>
    </source>
</evidence>
<feature type="region of interest" description="Disordered" evidence="6">
    <location>
        <begin position="98"/>
        <end position="121"/>
    </location>
</feature>
<dbReference type="CDD" id="cd00078">
    <property type="entry name" value="HECTc"/>
    <property type="match status" value="1"/>
</dbReference>
<feature type="compositionally biased region" description="Acidic residues" evidence="6">
    <location>
        <begin position="102"/>
        <end position="119"/>
    </location>
</feature>
<sequence length="1360" mass="151135">MFDGSHRTNKREINLAGASASSKSSRRANLDVARKERQKRAVAKLRRDSASILQKTRGAVDDVDVARWWGPADVEAEARLRRDLTSLGDAMMMRRRRRDDRVGEDDGYDDDDDDDDDDDGRISSIATRRIVSIVLVLLRQSMTDARGGTEDDIRRRDGEDEGLVRLLDILLDASSSSSSPLSDGTATAGGIASLMRGAEGDRSLFAARPSDYYMSCLPRGRVERSRASSSSSTSPSPAIAAWTIDLFLCLRDVASSSWDVGPAPGGTISPMDVDVVVANGDRAEEGGGARGRMSSTLLKWCCRIVGHLAALDGGDLRHSTTTTTECPALHQQGLALLASIFCATCQIEKGGSWMHEHLIPCLSNLEQRLTGAMSGGSIDDVQMFSLLIHYLSTAMNSISTTASPNRVKHEGRRVPGFLPSFLAHYSSSASSPLMDAVRNTLSTRELVVLNTVLLHANACQQQPRQTQEVLIHAIPVILQYTLRNQQDLTILASFAARGENVASWFLETNHNGSKTTVSQIASVAAAEAYKGEDTDEESDNDEGDKPAQQQSQRPAAQESWAASTARYSRADLQTLPRLDSLYQTSALRAKQATVDRLRSVIRSHGSQVELLVTLAEKIGRGEWIQQLGNALFSHTQSQPPSSLLMLLSPLSWPHWQKQAQSAYTSALATVMAFCSGIKAGRNAASPLLAKLAFSETFLDGMWERSIWNMDLVASQSKTEDSPAIASACEVCSSFCDSFSHQLLAVNDDDFLRRYHPFETSRGSEYRGCAIVARDVVRVLRVIMNDLYWIRPVLASDITSSLNFPDSNLRFQRARLFLSGTKLWNSLYERWCRLYRVVQFCEEDCWWFPHLVSRGQHENNPIIQSQVTTFGDQMNDGMDESSLGTAHMDDEMVEAASISQHDAGGDALASTFRDPKMARVLTYIPQAMPFSRRVNLFNSLLESDKLRSQDETMSLRQMMMNFEEEEVTTLSGRERVTIRRDLLYSDSKHLLNQLGKRLRKKVQVTFVNKHGQQEAGIDGGGVFKEFLDDLIRDAFLPKTVRKENAEGENDDSVSETHPDFFSVTPLQTLTVNTALDGNDLSHYEFLGRVLGKAIYESILVEPQFCLPFLNKLLGKQNSLDDLKNLDPEYYRNLMSIRHLSAEETRDLGLTFELHDSSTATIELIPGGSTIPVTKENVIQYIHLAAHQKMNVRGSRQTVAFLHGFRDIIPSQWVRLFSAYELQKLISGDDAVKGIDVRGMMAVMRYSGGLHPSQPIVHWLWEVIDEMSPDQQRKFLKFMTSCSRQPLLGFASMVPAPCIQQTRLREDDRGNDIAEDLGTGNIRLPTSSTCMNLLKLPKYTSKAMLKEKLLYAIEAAAGFELS</sequence>
<dbReference type="FunFam" id="3.30.2160.10:FF:000002">
    <property type="entry name" value="Putative Ubiquitin-protein ligase E3C"/>
    <property type="match status" value="1"/>
</dbReference>
<feature type="domain" description="HECT" evidence="7">
    <location>
        <begin position="997"/>
        <end position="1360"/>
    </location>
</feature>
<dbReference type="InterPro" id="IPR044611">
    <property type="entry name" value="E3A/B/C-like"/>
</dbReference>
<evidence type="ECO:0000313" key="8">
    <source>
        <dbReference type="EMBL" id="KAL3774696.1"/>
    </source>
</evidence>
<dbReference type="InterPro" id="IPR000569">
    <property type="entry name" value="HECT_dom"/>
</dbReference>
<dbReference type="SMART" id="SM00119">
    <property type="entry name" value="HECTc"/>
    <property type="match status" value="1"/>
</dbReference>
<feature type="compositionally biased region" description="Basic and acidic residues" evidence="6">
    <location>
        <begin position="1"/>
        <end position="13"/>
    </location>
</feature>
<reference evidence="8 9" key="1">
    <citation type="submission" date="2024-10" db="EMBL/GenBank/DDBJ databases">
        <title>Updated reference genomes for cyclostephanoid diatoms.</title>
        <authorList>
            <person name="Roberts W.R."/>
            <person name="Alverson A.J."/>
        </authorList>
    </citation>
    <scope>NUCLEOTIDE SEQUENCE [LARGE SCALE GENOMIC DNA]</scope>
    <source>
        <strain evidence="8 9">AJA276-08</strain>
    </source>
</reference>
<keyword evidence="4 5" id="KW-0833">Ubl conjugation pathway</keyword>
<comment type="caution">
    <text evidence="8">The sequence shown here is derived from an EMBL/GenBank/DDBJ whole genome shotgun (WGS) entry which is preliminary data.</text>
</comment>
<dbReference type="Proteomes" id="UP001530315">
    <property type="component" value="Unassembled WGS sequence"/>
</dbReference>
<feature type="compositionally biased region" description="Low complexity" evidence="6">
    <location>
        <begin position="546"/>
        <end position="557"/>
    </location>
</feature>
<evidence type="ECO:0000256" key="1">
    <source>
        <dbReference type="ARBA" id="ARBA00000885"/>
    </source>
</evidence>
<feature type="region of interest" description="Disordered" evidence="6">
    <location>
        <begin position="528"/>
        <end position="560"/>
    </location>
</feature>
<evidence type="ECO:0000313" key="9">
    <source>
        <dbReference type="Proteomes" id="UP001530315"/>
    </source>
</evidence>
<dbReference type="InterPro" id="IPR035983">
    <property type="entry name" value="Hect_E3_ubiquitin_ligase"/>
</dbReference>
<name>A0ABD3NJF5_9STRA</name>
<feature type="compositionally biased region" description="Acidic residues" evidence="6">
    <location>
        <begin position="533"/>
        <end position="542"/>
    </location>
</feature>
<feature type="active site" description="Glycyl thioester intermediate" evidence="5">
    <location>
        <position position="1328"/>
    </location>
</feature>
<dbReference type="PANTHER" id="PTHR45700">
    <property type="entry name" value="UBIQUITIN-PROTEIN LIGASE E3C"/>
    <property type="match status" value="1"/>
</dbReference>
<evidence type="ECO:0000256" key="5">
    <source>
        <dbReference type="PROSITE-ProRule" id="PRU00104"/>
    </source>
</evidence>
<dbReference type="Gene3D" id="3.90.1750.10">
    <property type="entry name" value="Hect, E3 ligase catalytic domains"/>
    <property type="match status" value="1"/>
</dbReference>